<proteinExistence type="predicted"/>
<organism evidence="1 2">
    <name type="scientific">Leucogyrophana mollusca</name>
    <dbReference type="NCBI Taxonomy" id="85980"/>
    <lineage>
        <taxon>Eukaryota</taxon>
        <taxon>Fungi</taxon>
        <taxon>Dikarya</taxon>
        <taxon>Basidiomycota</taxon>
        <taxon>Agaricomycotina</taxon>
        <taxon>Agaricomycetes</taxon>
        <taxon>Agaricomycetidae</taxon>
        <taxon>Boletales</taxon>
        <taxon>Boletales incertae sedis</taxon>
        <taxon>Leucogyrophana</taxon>
    </lineage>
</organism>
<evidence type="ECO:0000313" key="1">
    <source>
        <dbReference type="EMBL" id="KAH7927780.1"/>
    </source>
</evidence>
<accession>A0ACB8BPC4</accession>
<name>A0ACB8BPC4_9AGAM</name>
<sequence>MSRAAQRVLPVLRSSLRTSQRTSTRAAFSRRTMSSGAPHSSGGSDTPWMVGSALVFGPALLYLLSPSSRKPAHAHIEKHDAHRNDANVKEPEAEEAPAMTDDEGTEASGAEIKESTDRAFSTDSPKDAQAAEEKEASEPAPSESSDAPAEQGEPSESEGSTQTKGADAISTPSPEDKAQKEAEGESNEPTNIGEAREQAVDEQPPKKADPTAES</sequence>
<gene>
    <name evidence="1" type="ORF">BV22DRAFT_249174</name>
</gene>
<reference evidence="1" key="1">
    <citation type="journal article" date="2021" name="New Phytol.">
        <title>Evolutionary innovations through gain and loss of genes in the ectomycorrhizal Boletales.</title>
        <authorList>
            <person name="Wu G."/>
            <person name="Miyauchi S."/>
            <person name="Morin E."/>
            <person name="Kuo A."/>
            <person name="Drula E."/>
            <person name="Varga T."/>
            <person name="Kohler A."/>
            <person name="Feng B."/>
            <person name="Cao Y."/>
            <person name="Lipzen A."/>
            <person name="Daum C."/>
            <person name="Hundley H."/>
            <person name="Pangilinan J."/>
            <person name="Johnson J."/>
            <person name="Barry K."/>
            <person name="LaButti K."/>
            <person name="Ng V."/>
            <person name="Ahrendt S."/>
            <person name="Min B."/>
            <person name="Choi I.G."/>
            <person name="Park H."/>
            <person name="Plett J.M."/>
            <person name="Magnuson J."/>
            <person name="Spatafora J.W."/>
            <person name="Nagy L.G."/>
            <person name="Henrissat B."/>
            <person name="Grigoriev I.V."/>
            <person name="Yang Z.L."/>
            <person name="Xu J."/>
            <person name="Martin F.M."/>
        </authorList>
    </citation>
    <scope>NUCLEOTIDE SEQUENCE</scope>
    <source>
        <strain evidence="1">KUC20120723A-06</strain>
    </source>
</reference>
<evidence type="ECO:0000313" key="2">
    <source>
        <dbReference type="Proteomes" id="UP000790709"/>
    </source>
</evidence>
<protein>
    <submittedName>
        <fullName evidence="1">Uncharacterized protein</fullName>
    </submittedName>
</protein>
<dbReference type="EMBL" id="MU266361">
    <property type="protein sequence ID" value="KAH7927780.1"/>
    <property type="molecule type" value="Genomic_DNA"/>
</dbReference>
<keyword evidence="2" id="KW-1185">Reference proteome</keyword>
<comment type="caution">
    <text evidence="1">The sequence shown here is derived from an EMBL/GenBank/DDBJ whole genome shotgun (WGS) entry which is preliminary data.</text>
</comment>
<dbReference type="Proteomes" id="UP000790709">
    <property type="component" value="Unassembled WGS sequence"/>
</dbReference>